<gene>
    <name evidence="2" type="ORF">AMTR_s00146p00064510</name>
</gene>
<sequence length="112" mass="12015">MEALAASDLAINIHPRPSFVPSLGLWVCTTTFLYAAMFCRLFIRASSQCSLRVASTHAHNVIAEGKVLNGVSIELFGFGVDLGVLSGSILGALGCGWSWISKFEFLVMFGCL</sequence>
<organism evidence="2 3">
    <name type="scientific">Amborella trichopoda</name>
    <dbReference type="NCBI Taxonomy" id="13333"/>
    <lineage>
        <taxon>Eukaryota</taxon>
        <taxon>Viridiplantae</taxon>
        <taxon>Streptophyta</taxon>
        <taxon>Embryophyta</taxon>
        <taxon>Tracheophyta</taxon>
        <taxon>Spermatophyta</taxon>
        <taxon>Magnoliopsida</taxon>
        <taxon>Amborellales</taxon>
        <taxon>Amborellaceae</taxon>
        <taxon>Amborella</taxon>
    </lineage>
</organism>
<protein>
    <submittedName>
        <fullName evidence="2">Uncharacterized protein</fullName>
    </submittedName>
</protein>
<feature type="transmembrane region" description="Helical" evidence="1">
    <location>
        <begin position="75"/>
        <end position="100"/>
    </location>
</feature>
<evidence type="ECO:0000313" key="2">
    <source>
        <dbReference type="EMBL" id="ERN04849.1"/>
    </source>
</evidence>
<dbReference type="Gramene" id="ERN04849">
    <property type="protein sequence ID" value="ERN04849"/>
    <property type="gene ID" value="AMTR_s00146p00064510"/>
</dbReference>
<evidence type="ECO:0000256" key="1">
    <source>
        <dbReference type="SAM" id="Phobius"/>
    </source>
</evidence>
<proteinExistence type="predicted"/>
<keyword evidence="1" id="KW-0812">Transmembrane</keyword>
<dbReference type="AlphaFoldDB" id="W1PAX7"/>
<accession>W1PAX7</accession>
<evidence type="ECO:0000313" key="3">
    <source>
        <dbReference type="Proteomes" id="UP000017836"/>
    </source>
</evidence>
<keyword evidence="1" id="KW-1133">Transmembrane helix</keyword>
<keyword evidence="3" id="KW-1185">Reference proteome</keyword>
<reference evidence="3" key="1">
    <citation type="journal article" date="2013" name="Science">
        <title>The Amborella genome and the evolution of flowering plants.</title>
        <authorList>
            <consortium name="Amborella Genome Project"/>
        </authorList>
    </citation>
    <scope>NUCLEOTIDE SEQUENCE [LARGE SCALE GENOMIC DNA]</scope>
</reference>
<dbReference type="HOGENOM" id="CLU_2149257_0_0_1"/>
<feature type="transmembrane region" description="Helical" evidence="1">
    <location>
        <begin position="23"/>
        <end position="43"/>
    </location>
</feature>
<name>W1PAX7_AMBTC</name>
<dbReference type="EMBL" id="KI394155">
    <property type="protein sequence ID" value="ERN04849.1"/>
    <property type="molecule type" value="Genomic_DNA"/>
</dbReference>
<keyword evidence="1" id="KW-0472">Membrane</keyword>
<dbReference type="Proteomes" id="UP000017836">
    <property type="component" value="Unassembled WGS sequence"/>
</dbReference>